<evidence type="ECO:0008006" key="3">
    <source>
        <dbReference type="Google" id="ProtNLM"/>
    </source>
</evidence>
<dbReference type="InterPro" id="IPR056470">
    <property type="entry name" value="BesD/HalB-like"/>
</dbReference>
<evidence type="ECO:0000256" key="1">
    <source>
        <dbReference type="SAM" id="Phobius"/>
    </source>
</evidence>
<proteinExistence type="predicted"/>
<dbReference type="Pfam" id="PF23169">
    <property type="entry name" value="HalD"/>
    <property type="match status" value="1"/>
</dbReference>
<dbReference type="SUPFAM" id="SSF51197">
    <property type="entry name" value="Clavaminate synthase-like"/>
    <property type="match status" value="1"/>
</dbReference>
<keyword evidence="1" id="KW-0812">Transmembrane</keyword>
<dbReference type="Gene3D" id="2.60.120.620">
    <property type="entry name" value="q2cbj1_9rhob like domain"/>
    <property type="match status" value="1"/>
</dbReference>
<feature type="transmembrane region" description="Helical" evidence="1">
    <location>
        <begin position="6"/>
        <end position="22"/>
    </location>
</feature>
<gene>
    <name evidence="2" type="ORF">ENQ76_08230</name>
</gene>
<comment type="caution">
    <text evidence="2">The sequence shown here is derived from an EMBL/GenBank/DDBJ whole genome shotgun (WGS) entry which is preliminary data.</text>
</comment>
<name>A0A7C2PH32_9PLAN</name>
<accession>A0A7C2PH32</accession>
<keyword evidence="1" id="KW-1133">Transmembrane helix</keyword>
<evidence type="ECO:0000313" key="2">
    <source>
        <dbReference type="EMBL" id="HEN15437.1"/>
    </source>
</evidence>
<protein>
    <recommendedName>
        <fullName evidence="3">Fe2OG dioxygenase domain-containing protein</fullName>
    </recommendedName>
</protein>
<keyword evidence="1" id="KW-0472">Membrane</keyword>
<dbReference type="EMBL" id="DSOK01000240">
    <property type="protein sequence ID" value="HEN15437.1"/>
    <property type="molecule type" value="Genomic_DNA"/>
</dbReference>
<organism evidence="2">
    <name type="scientific">Schlesneria paludicola</name>
    <dbReference type="NCBI Taxonomy" id="360056"/>
    <lineage>
        <taxon>Bacteria</taxon>
        <taxon>Pseudomonadati</taxon>
        <taxon>Planctomycetota</taxon>
        <taxon>Planctomycetia</taxon>
        <taxon>Planctomycetales</taxon>
        <taxon>Planctomycetaceae</taxon>
        <taxon>Schlesneria</taxon>
    </lineage>
</organism>
<sequence length="273" mass="30345">MSPWIAAAVAGGAASTLLTAWLRHRRRRDRMYASLAAARPAVVVAHPVTIGTTACPETLSATFARDRYLAVPDFVTADCLAALREEALANLERAERSYIPTHKKGGTIAYETIHRVAPRCLSFYHSPTVQAWVSAVVGQRVFPTPDQDQSSLSLLCYTEAGDHINWHYDHNFYCGRHFTVLLPLVNDGPAGPSQSRYQRRTPRGEILTTETDPNLLVMFEGARVLHRATPAGPGDLRIVLSMTYCTDPRNSRLKEAVRRVKDTAFFGLRALWD</sequence>
<reference evidence="2" key="1">
    <citation type="journal article" date="2020" name="mSystems">
        <title>Genome- and Community-Level Interaction Insights into Carbon Utilization and Element Cycling Functions of Hydrothermarchaeota in Hydrothermal Sediment.</title>
        <authorList>
            <person name="Zhou Z."/>
            <person name="Liu Y."/>
            <person name="Xu W."/>
            <person name="Pan J."/>
            <person name="Luo Z.H."/>
            <person name="Li M."/>
        </authorList>
    </citation>
    <scope>NUCLEOTIDE SEQUENCE [LARGE SCALE GENOMIC DNA]</scope>
    <source>
        <strain evidence="2">SpSt-339</strain>
    </source>
</reference>
<dbReference type="AlphaFoldDB" id="A0A7C2PH32"/>